<dbReference type="STRING" id="1618583.US75_C0006G0015"/>
<feature type="domain" description="AAA+ ATPase" evidence="6">
    <location>
        <begin position="557"/>
        <end position="706"/>
    </location>
</feature>
<dbReference type="GO" id="GO:0016887">
    <property type="term" value="F:ATP hydrolysis activity"/>
    <property type="evidence" value="ECO:0007669"/>
    <property type="project" value="InterPro"/>
</dbReference>
<evidence type="ECO:0000256" key="4">
    <source>
        <dbReference type="ARBA" id="ARBA00023186"/>
    </source>
</evidence>
<dbReference type="PANTHER" id="PTHR11638:SF18">
    <property type="entry name" value="HEAT SHOCK PROTEIN 104"/>
    <property type="match status" value="1"/>
</dbReference>
<keyword evidence="4" id="KW-0143">Chaperone</keyword>
<evidence type="ECO:0000256" key="2">
    <source>
        <dbReference type="ARBA" id="ARBA00022741"/>
    </source>
</evidence>
<proteinExistence type="predicted"/>
<feature type="domain" description="AAA+ ATPase" evidence="6">
    <location>
        <begin position="282"/>
        <end position="423"/>
    </location>
</feature>
<dbReference type="Pfam" id="PF17871">
    <property type="entry name" value="AAA_lid_9"/>
    <property type="match status" value="1"/>
</dbReference>
<evidence type="ECO:0000256" key="5">
    <source>
        <dbReference type="SAM" id="Phobius"/>
    </source>
</evidence>
<dbReference type="Pfam" id="PF00004">
    <property type="entry name" value="AAA"/>
    <property type="match status" value="1"/>
</dbReference>
<reference evidence="8 9" key="1">
    <citation type="journal article" date="2015" name="Nature">
        <title>rRNA introns, odd ribosomes, and small enigmatic genomes across a large radiation of phyla.</title>
        <authorList>
            <person name="Brown C.T."/>
            <person name="Hug L.A."/>
            <person name="Thomas B.C."/>
            <person name="Sharon I."/>
            <person name="Castelle C.J."/>
            <person name="Singh A."/>
            <person name="Wilkins M.J."/>
            <person name="Williams K.H."/>
            <person name="Banfield J.F."/>
        </authorList>
    </citation>
    <scope>NUCLEOTIDE SEQUENCE [LARGE SCALE GENOMIC DNA]</scope>
</reference>
<dbReference type="InterPro" id="IPR041546">
    <property type="entry name" value="ClpA/ClpB_AAA_lid"/>
</dbReference>
<dbReference type="InterPro" id="IPR019489">
    <property type="entry name" value="Clp_ATPase_C"/>
</dbReference>
<keyword evidence="5" id="KW-1133">Transmembrane helix</keyword>
<dbReference type="GO" id="GO:0005524">
    <property type="term" value="F:ATP binding"/>
    <property type="evidence" value="ECO:0007669"/>
    <property type="project" value="UniProtKB-KW"/>
</dbReference>
<accession>A0A0G0IMA5</accession>
<dbReference type="PRINTS" id="PR00300">
    <property type="entry name" value="CLPPROTEASEA"/>
</dbReference>
<dbReference type="Pfam" id="PF10431">
    <property type="entry name" value="ClpB_D2-small"/>
    <property type="match status" value="1"/>
</dbReference>
<dbReference type="GO" id="GO:0008233">
    <property type="term" value="F:peptidase activity"/>
    <property type="evidence" value="ECO:0007669"/>
    <property type="project" value="UniProtKB-KW"/>
</dbReference>
<evidence type="ECO:0000313" key="9">
    <source>
        <dbReference type="Proteomes" id="UP000034096"/>
    </source>
</evidence>
<dbReference type="Gene3D" id="1.10.8.60">
    <property type="match status" value="2"/>
</dbReference>
<dbReference type="GO" id="GO:0034605">
    <property type="term" value="P:cellular response to heat"/>
    <property type="evidence" value="ECO:0007669"/>
    <property type="project" value="TreeGrafter"/>
</dbReference>
<dbReference type="Gene3D" id="3.40.50.300">
    <property type="entry name" value="P-loop containing nucleotide triphosphate hydrolases"/>
    <property type="match status" value="2"/>
</dbReference>
<keyword evidence="8" id="KW-0645">Protease</keyword>
<dbReference type="PANTHER" id="PTHR11638">
    <property type="entry name" value="ATP-DEPENDENT CLP PROTEASE"/>
    <property type="match status" value="1"/>
</dbReference>
<dbReference type="CDD" id="cd19499">
    <property type="entry name" value="RecA-like_ClpB_Hsp104-like"/>
    <property type="match status" value="1"/>
</dbReference>
<keyword evidence="5" id="KW-0812">Transmembrane</keyword>
<evidence type="ECO:0000313" key="8">
    <source>
        <dbReference type="EMBL" id="KKQ56458.1"/>
    </source>
</evidence>
<dbReference type="InterPro" id="IPR003593">
    <property type="entry name" value="AAA+_ATPase"/>
</dbReference>
<dbReference type="SMART" id="SM01086">
    <property type="entry name" value="ClpB_D2-small"/>
    <property type="match status" value="1"/>
</dbReference>
<dbReference type="CDD" id="cd00009">
    <property type="entry name" value="AAA"/>
    <property type="match status" value="1"/>
</dbReference>
<keyword evidence="1" id="KW-0677">Repeat</keyword>
<comment type="caution">
    <text evidence="8">The sequence shown here is derived from an EMBL/GenBank/DDBJ whole genome shotgun (WGS) entry which is preliminary data.</text>
</comment>
<dbReference type="GO" id="GO:0006508">
    <property type="term" value="P:proteolysis"/>
    <property type="evidence" value="ECO:0007669"/>
    <property type="project" value="UniProtKB-KW"/>
</dbReference>
<gene>
    <name evidence="8" type="ORF">US75_C0006G0015</name>
</gene>
<evidence type="ECO:0000259" key="7">
    <source>
        <dbReference type="SMART" id="SM01086"/>
    </source>
</evidence>
<feature type="transmembrane region" description="Helical" evidence="5">
    <location>
        <begin position="80"/>
        <end position="106"/>
    </location>
</feature>
<evidence type="ECO:0000259" key="6">
    <source>
        <dbReference type="SMART" id="SM00382"/>
    </source>
</evidence>
<evidence type="ECO:0000256" key="3">
    <source>
        <dbReference type="ARBA" id="ARBA00022840"/>
    </source>
</evidence>
<dbReference type="EMBL" id="LBUE01000006">
    <property type="protein sequence ID" value="KKQ56458.1"/>
    <property type="molecule type" value="Genomic_DNA"/>
</dbReference>
<dbReference type="PATRIC" id="fig|1618583.3.peg.276"/>
<protein>
    <submittedName>
        <fullName evidence="8">Clp protease ATP binding subunit</fullName>
    </submittedName>
</protein>
<dbReference type="Proteomes" id="UP000034096">
    <property type="component" value="Unassembled WGS sequence"/>
</dbReference>
<keyword evidence="2" id="KW-0547">Nucleotide-binding</keyword>
<dbReference type="InterPro" id="IPR050130">
    <property type="entry name" value="ClpA_ClpB"/>
</dbReference>
<dbReference type="InterPro" id="IPR003959">
    <property type="entry name" value="ATPase_AAA_core"/>
</dbReference>
<keyword evidence="8" id="KW-0378">Hydrolase</keyword>
<organism evidence="8 9">
    <name type="scientific">Candidatus Woesebacteria bacterium GW2011_GWC1_38_13</name>
    <dbReference type="NCBI Taxonomy" id="1618583"/>
    <lineage>
        <taxon>Bacteria</taxon>
        <taxon>Candidatus Woeseibacteriota</taxon>
    </lineage>
</organism>
<dbReference type="GO" id="GO:0005737">
    <property type="term" value="C:cytoplasm"/>
    <property type="evidence" value="ECO:0007669"/>
    <property type="project" value="TreeGrafter"/>
</dbReference>
<dbReference type="InterPro" id="IPR001270">
    <property type="entry name" value="ClpA/B"/>
</dbReference>
<dbReference type="SMART" id="SM00382">
    <property type="entry name" value="AAA"/>
    <property type="match status" value="2"/>
</dbReference>
<keyword evidence="5" id="KW-0472">Membrane</keyword>
<feature type="domain" description="Clp ATPase C-terminal" evidence="7">
    <location>
        <begin position="725"/>
        <end position="814"/>
    </location>
</feature>
<dbReference type="Pfam" id="PF07724">
    <property type="entry name" value="AAA_2"/>
    <property type="match status" value="1"/>
</dbReference>
<sequence length="820" mass="92727">MEFLSWYYSEGINYYLKRWIYALRYVEHNFSIPLLVKTLFYPWKRLETEDAGPGFDMTRYFENLTFNLISRFIGACARTVLILCGLFLIAFVFIGGGLGIIIWVLIPLLGISPYQRYQKRPDKYIGKILESALEKEDPFSEIFLSDAGKFVTVHLGLSYDDFKEITRLDKNVLKGADTSSFTGLLTHLKNKNVWNEDDLRRKKITIDDIMKSAGWWDDLSRQEAGLGEGDEFGRPGIGVDLLFGYTPVLSQYSIDLSAKRSFSHRLIGRDDVVDRLDRVLSKGSNVILIGQPGVGKKTVVLELAQKSISGSLSQKMSYKRILEFDYNILLSGAYDLNQKKARLSQIFSEASAAGNIILLVRDIHRLTNPDVEGYDFTDVFEEYLEKKHLKIIVSTTSVEYERFISPNMRLRKFFETVDVKPVSKEVALEIMVEAAKNWEYSGKVILTMPTMRKILEESDRYITETPFPEKALELLDSVVTYRTQKGGTNVITIDDANAVLAEKTGISFSTITKEEKERLINIEELIHKRLVNQETAVSLIGKSLRGRSVGAVKEERPLGSFLFLGPTGVGKTETAKVLARVYYGDESSILRFDMADYAGVEGFERLIGSVNRNLPGSLTTGIKNRPASLLLLDEIEKSSTDILNLFLTLLDEGVITDAFDKKINGRHLFVIATTNAGAEYIRELVSKGVTGEALQKETIEYVLKERIFSPEFLNRFDGVVVYEPLSFENLAKVAKLVMEDLAKNLRKKDIILEVREDTAVKLAQEGYDPAFGARPIRRIVDLHIADIIGKAILEDKIKAGDRISIFPSDKKLEFYLEKIS</sequence>
<dbReference type="SUPFAM" id="SSF52540">
    <property type="entry name" value="P-loop containing nucleoside triphosphate hydrolases"/>
    <property type="match status" value="2"/>
</dbReference>
<dbReference type="InterPro" id="IPR027417">
    <property type="entry name" value="P-loop_NTPase"/>
</dbReference>
<keyword evidence="3" id="KW-0067">ATP-binding</keyword>
<name>A0A0G0IMA5_9BACT</name>
<evidence type="ECO:0000256" key="1">
    <source>
        <dbReference type="ARBA" id="ARBA00022737"/>
    </source>
</evidence>
<dbReference type="AlphaFoldDB" id="A0A0G0IMA5"/>